<dbReference type="OrthoDB" id="10252707at2759"/>
<gene>
    <name evidence="5" type="ORF">Taro_009338</name>
</gene>
<dbReference type="FunFam" id="1.25.40.180:FF:000029">
    <property type="entry name" value="Nuclear cap-binding protein"/>
    <property type="match status" value="1"/>
</dbReference>
<dbReference type="Proteomes" id="UP000652761">
    <property type="component" value="Unassembled WGS sequence"/>
</dbReference>
<comment type="caution">
    <text evidence="5">The sequence shown here is derived from an EMBL/GenBank/DDBJ whole genome shotgun (WGS) entry which is preliminary data.</text>
</comment>
<dbReference type="PANTHER" id="PTHR12412">
    <property type="entry name" value="CAP BINDING PROTEIN"/>
    <property type="match status" value="1"/>
</dbReference>
<dbReference type="Pfam" id="PF09090">
    <property type="entry name" value="MIF4G_like_2"/>
    <property type="match status" value="1"/>
</dbReference>
<evidence type="ECO:0000259" key="4">
    <source>
        <dbReference type="Pfam" id="PF09090"/>
    </source>
</evidence>
<dbReference type="InterPro" id="IPR015172">
    <property type="entry name" value="MIF4G-like_typ-1"/>
</dbReference>
<dbReference type="GO" id="GO:0005846">
    <property type="term" value="C:nuclear cap binding complex"/>
    <property type="evidence" value="ECO:0007669"/>
    <property type="project" value="InterPro"/>
</dbReference>
<dbReference type="InterPro" id="IPR027159">
    <property type="entry name" value="CBP80"/>
</dbReference>
<evidence type="ECO:0000313" key="6">
    <source>
        <dbReference type="Proteomes" id="UP000652761"/>
    </source>
</evidence>
<reference evidence="5" key="1">
    <citation type="submission" date="2017-07" db="EMBL/GenBank/DDBJ databases">
        <title>Taro Niue Genome Assembly and Annotation.</title>
        <authorList>
            <person name="Atibalentja N."/>
            <person name="Keating K."/>
            <person name="Fields C.J."/>
        </authorList>
    </citation>
    <scope>NUCLEOTIDE SEQUENCE</scope>
    <source>
        <strain evidence="5">Niue_2</strain>
        <tissue evidence="5">Leaf</tissue>
    </source>
</reference>
<feature type="region of interest" description="Disordered" evidence="2">
    <location>
        <begin position="602"/>
        <end position="642"/>
    </location>
</feature>
<dbReference type="GO" id="GO:0005634">
    <property type="term" value="C:nucleus"/>
    <property type="evidence" value="ECO:0007669"/>
    <property type="project" value="TreeGrafter"/>
</dbReference>
<keyword evidence="1" id="KW-0175">Coiled coil</keyword>
<keyword evidence="6" id="KW-1185">Reference proteome</keyword>
<sequence length="698" mass="79030">MIGASTVGGSSWAASPSIILVASHPPVSHLGGGSSTACGALGPNTPPASPDFLEDLWDRIQDLTNSGWKVDSVPRPHLQFEAQLVVGKSHDFVPVCCPEQPPNPPLPSTILYGKEKHVADLKYPRRLRRLNIFPASKVENMQPIDRFVVEEYLLDIFFPLIIFPIIFDSWKASRKECAAYLVGLPVPFRYEYLMAETIFSQLLLLPQAPFKSLYYTLVIIDLCKALPGAFPSVVAGAVRALFERILDMDMECRTRLILWFSHHLSNFQFFWPWEEWAHVIDLPKWAPERVFVQEVLEREVRLSYWEKIKQSIDNASSLEDLLPPRSGPCFKYVTEDKQEMTECHTFSLELNSMVKGRKSAREISMWVEEKIIPRHGLRVALEVVIQTLLDIGSKSFTHLTTVLERYGQVIAGLCSDQEKHVMLIDEVSLFWKNSTQMTAVAIDRMMAYRLVSNLAIVAWVFSPANVDKFHLSDCPWEILTNAVNKTYNRISDLRKEISLLEKSVTSAELSALAATREFEVAESKLEVVNGEPVQAEKPGRLKRLKAFAEKAKEESTSLSESLEAKEALLARAFEENKVLFYSLYKNFANVLVERLPQVYGNGRVHDSNGGVDEVANDSGDTSKMQVDQDNGKSKDRGHQSYKVGEQEQWCRSTLGYVKAFSRQYADEIWVHIDKLESEIFGGVHPLFRRAVYSGHVLQ</sequence>
<evidence type="ECO:0008006" key="7">
    <source>
        <dbReference type="Google" id="ProtNLM"/>
    </source>
</evidence>
<evidence type="ECO:0000256" key="2">
    <source>
        <dbReference type="SAM" id="MobiDB-lite"/>
    </source>
</evidence>
<evidence type="ECO:0000259" key="3">
    <source>
        <dbReference type="Pfam" id="PF09088"/>
    </source>
</evidence>
<feature type="coiled-coil region" evidence="1">
    <location>
        <begin position="483"/>
        <end position="510"/>
    </location>
</feature>
<dbReference type="PANTHER" id="PTHR12412:SF2">
    <property type="entry name" value="NUCLEAR CAP-BINDING PROTEIN SUBUNIT 1"/>
    <property type="match status" value="1"/>
</dbReference>
<dbReference type="InterPro" id="IPR015174">
    <property type="entry name" value="MIF4G-like_typ-2"/>
</dbReference>
<dbReference type="EMBL" id="NMUH01000323">
    <property type="protein sequence ID" value="MQL76937.1"/>
    <property type="molecule type" value="Genomic_DNA"/>
</dbReference>
<feature type="domain" description="MIF4G-like type 2" evidence="4">
    <location>
        <begin position="338"/>
        <end position="667"/>
    </location>
</feature>
<dbReference type="InterPro" id="IPR016024">
    <property type="entry name" value="ARM-type_fold"/>
</dbReference>
<dbReference type="AlphaFoldDB" id="A0A843U4H1"/>
<feature type="compositionally biased region" description="Basic and acidic residues" evidence="2">
    <location>
        <begin position="629"/>
        <end position="638"/>
    </location>
</feature>
<dbReference type="Pfam" id="PF09088">
    <property type="entry name" value="MIF4G_like"/>
    <property type="match status" value="1"/>
</dbReference>
<name>A0A843U4H1_COLES</name>
<dbReference type="Gene3D" id="1.25.40.180">
    <property type="match status" value="3"/>
</dbReference>
<dbReference type="GO" id="GO:0003729">
    <property type="term" value="F:mRNA binding"/>
    <property type="evidence" value="ECO:0007669"/>
    <property type="project" value="TreeGrafter"/>
</dbReference>
<dbReference type="GO" id="GO:0006406">
    <property type="term" value="P:mRNA export from nucleus"/>
    <property type="evidence" value="ECO:0007669"/>
    <property type="project" value="InterPro"/>
</dbReference>
<evidence type="ECO:0000313" key="5">
    <source>
        <dbReference type="EMBL" id="MQL76937.1"/>
    </source>
</evidence>
<evidence type="ECO:0000256" key="1">
    <source>
        <dbReference type="SAM" id="Coils"/>
    </source>
</evidence>
<dbReference type="GO" id="GO:0000339">
    <property type="term" value="F:RNA cap binding"/>
    <property type="evidence" value="ECO:0007669"/>
    <property type="project" value="InterPro"/>
</dbReference>
<dbReference type="GO" id="GO:0000184">
    <property type="term" value="P:nuclear-transcribed mRNA catabolic process, nonsense-mediated decay"/>
    <property type="evidence" value="ECO:0007669"/>
    <property type="project" value="TreeGrafter"/>
</dbReference>
<proteinExistence type="predicted"/>
<organism evidence="5 6">
    <name type="scientific">Colocasia esculenta</name>
    <name type="common">Wild taro</name>
    <name type="synonym">Arum esculentum</name>
    <dbReference type="NCBI Taxonomy" id="4460"/>
    <lineage>
        <taxon>Eukaryota</taxon>
        <taxon>Viridiplantae</taxon>
        <taxon>Streptophyta</taxon>
        <taxon>Embryophyta</taxon>
        <taxon>Tracheophyta</taxon>
        <taxon>Spermatophyta</taxon>
        <taxon>Magnoliopsida</taxon>
        <taxon>Liliopsida</taxon>
        <taxon>Araceae</taxon>
        <taxon>Aroideae</taxon>
        <taxon>Colocasieae</taxon>
        <taxon>Colocasia</taxon>
    </lineage>
</organism>
<accession>A0A843U4H1</accession>
<feature type="compositionally biased region" description="Polar residues" evidence="2">
    <location>
        <begin position="618"/>
        <end position="628"/>
    </location>
</feature>
<dbReference type="SUPFAM" id="SSF48371">
    <property type="entry name" value="ARM repeat"/>
    <property type="match status" value="2"/>
</dbReference>
<protein>
    <recommendedName>
        <fullName evidence="7">ABH1</fullName>
    </recommendedName>
</protein>
<feature type="domain" description="MIF4G-like type 1" evidence="3">
    <location>
        <begin position="188"/>
        <end position="312"/>
    </location>
</feature>